<dbReference type="Gene3D" id="2.60.40.790">
    <property type="match status" value="1"/>
</dbReference>
<gene>
    <name evidence="5" type="ORF">PT974_08984</name>
</gene>
<organism evidence="5 6">
    <name type="scientific">Cladobotryum mycophilum</name>
    <dbReference type="NCBI Taxonomy" id="491253"/>
    <lineage>
        <taxon>Eukaryota</taxon>
        <taxon>Fungi</taxon>
        <taxon>Dikarya</taxon>
        <taxon>Ascomycota</taxon>
        <taxon>Pezizomycotina</taxon>
        <taxon>Sordariomycetes</taxon>
        <taxon>Hypocreomycetidae</taxon>
        <taxon>Hypocreales</taxon>
        <taxon>Hypocreaceae</taxon>
        <taxon>Cladobotryum</taxon>
    </lineage>
</organism>
<protein>
    <recommendedName>
        <fullName evidence="4">SHSP domain-containing protein</fullName>
    </recommendedName>
</protein>
<dbReference type="InterPro" id="IPR002068">
    <property type="entry name" value="A-crystallin/Hsp20_dom"/>
</dbReference>
<comment type="similarity">
    <text evidence="1 2">Belongs to the small heat shock protein (HSP20) family.</text>
</comment>
<evidence type="ECO:0000256" key="1">
    <source>
        <dbReference type="PROSITE-ProRule" id="PRU00285"/>
    </source>
</evidence>
<dbReference type="PROSITE" id="PS01031">
    <property type="entry name" value="SHSP"/>
    <property type="match status" value="1"/>
</dbReference>
<reference evidence="5 6" key="1">
    <citation type="submission" date="2024-01" db="EMBL/GenBank/DDBJ databases">
        <title>Complete genome of Cladobotryum mycophilum ATHUM6906.</title>
        <authorList>
            <person name="Christinaki A.C."/>
            <person name="Myridakis A.I."/>
            <person name="Kouvelis V.N."/>
        </authorList>
    </citation>
    <scope>NUCLEOTIDE SEQUENCE [LARGE SCALE GENOMIC DNA]</scope>
    <source>
        <strain evidence="5 6">ATHUM6906</strain>
    </source>
</reference>
<dbReference type="InterPro" id="IPR008978">
    <property type="entry name" value="HSP20-like_chaperone"/>
</dbReference>
<keyword evidence="6" id="KW-1185">Reference proteome</keyword>
<proteinExistence type="inferred from homology"/>
<evidence type="ECO:0000259" key="4">
    <source>
        <dbReference type="PROSITE" id="PS01031"/>
    </source>
</evidence>
<feature type="region of interest" description="Disordered" evidence="3">
    <location>
        <begin position="24"/>
        <end position="200"/>
    </location>
</feature>
<evidence type="ECO:0000313" key="6">
    <source>
        <dbReference type="Proteomes" id="UP001338125"/>
    </source>
</evidence>
<evidence type="ECO:0000256" key="2">
    <source>
        <dbReference type="RuleBase" id="RU003616"/>
    </source>
</evidence>
<dbReference type="CDD" id="cd06464">
    <property type="entry name" value="ACD_sHsps-like"/>
    <property type="match status" value="1"/>
</dbReference>
<feature type="compositionally biased region" description="Gly residues" evidence="3">
    <location>
        <begin position="100"/>
        <end position="116"/>
    </location>
</feature>
<feature type="compositionally biased region" description="Basic and acidic residues" evidence="3">
    <location>
        <begin position="128"/>
        <end position="144"/>
    </location>
</feature>
<sequence length="393" mass="42631">MESHHRHLHEWFPSFGGAPGASGFGAGREFNNPSFYPMGRPDAPLGGFFPFDSPAGPPPNAPGSSPNWHPSGPPGGGRGRSPWLFGYGNDPSQDPWAFGRGRGGGGPFGSWGGRGGAHPHSYPNFRADMNEEKNKEQEEPDRSRAQTVDSEIVDSESEKGDEDTPTETAEGPKSDDEENNDEENRASPGNPTVPDDQGFPRFVSEQDVREYFARAHYPFAHHHRGGRGHFMRGGAFRGGPPGVSAVMTASVERPTTLIPGPVPDVSNLAHAFSHHPFFHSASPDSNPNPKSKSFTPPVDIFNTPVAFVLHVLLPGAKKEDIDVNWNPESSTLSITGTLRRPGDHDFLQTLTSGESQDDVDGLAMSARMQDGILVITVPKVEREWTQIHKVDIE</sequence>
<dbReference type="SUPFAM" id="SSF49764">
    <property type="entry name" value="HSP20-like chaperones"/>
    <property type="match status" value="1"/>
</dbReference>
<evidence type="ECO:0000313" key="5">
    <source>
        <dbReference type="EMBL" id="KAK5990715.1"/>
    </source>
</evidence>
<comment type="caution">
    <text evidence="5">The sequence shown here is derived from an EMBL/GenBank/DDBJ whole genome shotgun (WGS) entry which is preliminary data.</text>
</comment>
<feature type="compositionally biased region" description="Acidic residues" evidence="3">
    <location>
        <begin position="151"/>
        <end position="165"/>
    </location>
</feature>
<evidence type="ECO:0000256" key="3">
    <source>
        <dbReference type="SAM" id="MobiDB-lite"/>
    </source>
</evidence>
<accession>A0ABR0SF20</accession>
<feature type="domain" description="SHSP" evidence="4">
    <location>
        <begin position="289"/>
        <end position="393"/>
    </location>
</feature>
<dbReference type="Pfam" id="PF00011">
    <property type="entry name" value="HSP20"/>
    <property type="match status" value="1"/>
</dbReference>
<dbReference type="EMBL" id="JAVFKD010000014">
    <property type="protein sequence ID" value="KAK5990715.1"/>
    <property type="molecule type" value="Genomic_DNA"/>
</dbReference>
<dbReference type="Proteomes" id="UP001338125">
    <property type="component" value="Unassembled WGS sequence"/>
</dbReference>
<name>A0ABR0SF20_9HYPO</name>